<dbReference type="AlphaFoldDB" id="A0A9P4QHU1"/>
<accession>A0A9P4QHU1</accession>
<dbReference type="InterPro" id="IPR057684">
    <property type="entry name" value="DUF7924"/>
</dbReference>
<feature type="region of interest" description="Disordered" evidence="1">
    <location>
        <begin position="1"/>
        <end position="22"/>
    </location>
</feature>
<feature type="compositionally biased region" description="Basic and acidic residues" evidence="1">
    <location>
        <begin position="10"/>
        <end position="22"/>
    </location>
</feature>
<feature type="region of interest" description="Disordered" evidence="1">
    <location>
        <begin position="319"/>
        <end position="347"/>
    </location>
</feature>
<dbReference type="OrthoDB" id="5426775at2759"/>
<evidence type="ECO:0000259" key="2">
    <source>
        <dbReference type="Pfam" id="PF25545"/>
    </source>
</evidence>
<organism evidence="3 4">
    <name type="scientific">Polyplosphaeria fusca</name>
    <dbReference type="NCBI Taxonomy" id="682080"/>
    <lineage>
        <taxon>Eukaryota</taxon>
        <taxon>Fungi</taxon>
        <taxon>Dikarya</taxon>
        <taxon>Ascomycota</taxon>
        <taxon>Pezizomycotina</taxon>
        <taxon>Dothideomycetes</taxon>
        <taxon>Pleosporomycetidae</taxon>
        <taxon>Pleosporales</taxon>
        <taxon>Tetraplosphaeriaceae</taxon>
        <taxon>Polyplosphaeria</taxon>
    </lineage>
</organism>
<sequence>MPSSPSRRSRSPEKSATNEKLDSKDKLQLFSIFYEERTSIPAMLKQHVSDLRKLRQASSPNAKRIEEIVPVARSRSEQDGIDILEETLLLAPSSKGGQPYVERAAKANLSASFLPSATSFAAEGLRLETPQPDHCFGYIPSKKARPARLQSPFTIDEENIMNRFALTAELYFPFFTAQWKSPAKGQTHHQAIPQGARDGSTIVNYLHHFYTTARPSQAPNVIETCHFSATIDMRSIVVWVHWREQDESGSVSYHMEQVESGMLDKERDNREIRTILRNLQDYALEDRLKKIKELLPAFWEHSAKPRQTDTRSIASSVSGLELVPALPPPTPSSEASEPVRKRKRELE</sequence>
<feature type="domain" description="DUF7924" evidence="2">
    <location>
        <begin position="124"/>
        <end position="294"/>
    </location>
</feature>
<evidence type="ECO:0000313" key="3">
    <source>
        <dbReference type="EMBL" id="KAF2726714.1"/>
    </source>
</evidence>
<evidence type="ECO:0000313" key="4">
    <source>
        <dbReference type="Proteomes" id="UP000799444"/>
    </source>
</evidence>
<dbReference type="EMBL" id="ML996403">
    <property type="protein sequence ID" value="KAF2726714.1"/>
    <property type="molecule type" value="Genomic_DNA"/>
</dbReference>
<name>A0A9P4QHU1_9PLEO</name>
<protein>
    <recommendedName>
        <fullName evidence="2">DUF7924 domain-containing protein</fullName>
    </recommendedName>
</protein>
<dbReference type="PANTHER" id="PTHR42470">
    <property type="entry name" value="VAST DOMAIN-CONTAINING PROTEIN"/>
    <property type="match status" value="1"/>
</dbReference>
<evidence type="ECO:0000256" key="1">
    <source>
        <dbReference type="SAM" id="MobiDB-lite"/>
    </source>
</evidence>
<dbReference type="Proteomes" id="UP000799444">
    <property type="component" value="Unassembled WGS sequence"/>
</dbReference>
<proteinExistence type="predicted"/>
<reference evidence="3" key="1">
    <citation type="journal article" date="2020" name="Stud. Mycol.">
        <title>101 Dothideomycetes genomes: a test case for predicting lifestyles and emergence of pathogens.</title>
        <authorList>
            <person name="Haridas S."/>
            <person name="Albert R."/>
            <person name="Binder M."/>
            <person name="Bloem J."/>
            <person name="Labutti K."/>
            <person name="Salamov A."/>
            <person name="Andreopoulos B."/>
            <person name="Baker S."/>
            <person name="Barry K."/>
            <person name="Bills G."/>
            <person name="Bluhm B."/>
            <person name="Cannon C."/>
            <person name="Castanera R."/>
            <person name="Culley D."/>
            <person name="Daum C."/>
            <person name="Ezra D."/>
            <person name="Gonzalez J."/>
            <person name="Henrissat B."/>
            <person name="Kuo A."/>
            <person name="Liang C."/>
            <person name="Lipzen A."/>
            <person name="Lutzoni F."/>
            <person name="Magnuson J."/>
            <person name="Mondo S."/>
            <person name="Nolan M."/>
            <person name="Ohm R."/>
            <person name="Pangilinan J."/>
            <person name="Park H.-J."/>
            <person name="Ramirez L."/>
            <person name="Alfaro M."/>
            <person name="Sun H."/>
            <person name="Tritt A."/>
            <person name="Yoshinaga Y."/>
            <person name="Zwiers L.-H."/>
            <person name="Turgeon B."/>
            <person name="Goodwin S."/>
            <person name="Spatafora J."/>
            <person name="Crous P."/>
            <person name="Grigoriev I."/>
        </authorList>
    </citation>
    <scope>NUCLEOTIDE SEQUENCE</scope>
    <source>
        <strain evidence="3">CBS 125425</strain>
    </source>
</reference>
<dbReference type="PANTHER" id="PTHR42470:SF1">
    <property type="entry name" value="VAST DOMAIN-CONTAINING PROTEIN"/>
    <property type="match status" value="1"/>
</dbReference>
<dbReference type="Pfam" id="PF25545">
    <property type="entry name" value="DUF7924"/>
    <property type="match status" value="1"/>
</dbReference>
<keyword evidence="4" id="KW-1185">Reference proteome</keyword>
<gene>
    <name evidence="3" type="ORF">EJ04DRAFT_452798</name>
</gene>
<comment type="caution">
    <text evidence="3">The sequence shown here is derived from an EMBL/GenBank/DDBJ whole genome shotgun (WGS) entry which is preliminary data.</text>
</comment>